<keyword evidence="2" id="KW-1185">Reference proteome</keyword>
<organism evidence="1 2">
    <name type="scientific">Glossina pallidipes</name>
    <name type="common">Tsetse fly</name>
    <dbReference type="NCBI Taxonomy" id="7398"/>
    <lineage>
        <taxon>Eukaryota</taxon>
        <taxon>Metazoa</taxon>
        <taxon>Ecdysozoa</taxon>
        <taxon>Arthropoda</taxon>
        <taxon>Hexapoda</taxon>
        <taxon>Insecta</taxon>
        <taxon>Pterygota</taxon>
        <taxon>Neoptera</taxon>
        <taxon>Endopterygota</taxon>
        <taxon>Diptera</taxon>
        <taxon>Brachycera</taxon>
        <taxon>Muscomorpha</taxon>
        <taxon>Hippoboscoidea</taxon>
        <taxon>Glossinidae</taxon>
        <taxon>Glossina</taxon>
    </lineage>
</organism>
<dbReference type="VEuPathDB" id="VectorBase:GPAI011186"/>
<dbReference type="AlphaFoldDB" id="A0A1A9ZD94"/>
<dbReference type="EnsemblMetazoa" id="GPAI011186-RA">
    <property type="protein sequence ID" value="GPAI011186-PA"/>
    <property type="gene ID" value="GPAI011186"/>
</dbReference>
<proteinExistence type="predicted"/>
<dbReference type="Proteomes" id="UP000092445">
    <property type="component" value="Unassembled WGS sequence"/>
</dbReference>
<protein>
    <submittedName>
        <fullName evidence="1">Uncharacterized protein</fullName>
    </submittedName>
</protein>
<accession>A0A1A9ZD94</accession>
<sequence>MLKFRPSETSLSIRRNLSLCNTCKALPEKLRTCVPGSMPSGMLGKDCAPHSTVCLPPFHLQTHTSAGQAIENVLNSKSADSEASTLAIECYTFLNVHEIFQRQQQQQLKQVKKAFITNNSRFVQLDFLCFFSPYSGAFNYSLATLLCPVL</sequence>
<evidence type="ECO:0000313" key="2">
    <source>
        <dbReference type="Proteomes" id="UP000092445"/>
    </source>
</evidence>
<reference evidence="2" key="1">
    <citation type="submission" date="2014-03" db="EMBL/GenBank/DDBJ databases">
        <authorList>
            <person name="Aksoy S."/>
            <person name="Warren W."/>
            <person name="Wilson R.K."/>
        </authorList>
    </citation>
    <scope>NUCLEOTIDE SEQUENCE [LARGE SCALE GENOMIC DNA]</scope>
    <source>
        <strain evidence="2">IAEA</strain>
    </source>
</reference>
<evidence type="ECO:0000313" key="1">
    <source>
        <dbReference type="EnsemblMetazoa" id="GPAI011186-PA"/>
    </source>
</evidence>
<name>A0A1A9ZD94_GLOPL</name>
<reference evidence="1" key="2">
    <citation type="submission" date="2020-05" db="UniProtKB">
        <authorList>
            <consortium name="EnsemblMetazoa"/>
        </authorList>
    </citation>
    <scope>IDENTIFICATION</scope>
    <source>
        <strain evidence="1">IAEA</strain>
    </source>
</reference>